<feature type="domain" description="HTH araC/xylS-type" evidence="5">
    <location>
        <begin position="687"/>
        <end position="785"/>
    </location>
</feature>
<keyword evidence="4" id="KW-0472">Membrane</keyword>
<dbReference type="Gene3D" id="1.10.10.60">
    <property type="entry name" value="Homeodomain-like"/>
    <property type="match status" value="2"/>
</dbReference>
<keyword evidence="4" id="KW-0812">Transmembrane</keyword>
<name>A0A2W0CBX4_9BACL</name>
<evidence type="ECO:0000256" key="2">
    <source>
        <dbReference type="ARBA" id="ARBA00023125"/>
    </source>
</evidence>
<dbReference type="GO" id="GO:0003700">
    <property type="term" value="F:DNA-binding transcription factor activity"/>
    <property type="evidence" value="ECO:0007669"/>
    <property type="project" value="InterPro"/>
</dbReference>
<protein>
    <submittedName>
        <fullName evidence="6">AraC family transcriptional regulator</fullName>
    </submittedName>
</protein>
<dbReference type="OrthoDB" id="1975037at2"/>
<keyword evidence="4" id="KW-1133">Transmembrane helix</keyword>
<dbReference type="AlphaFoldDB" id="A0A2W0CBX4"/>
<evidence type="ECO:0000313" key="6">
    <source>
        <dbReference type="EMBL" id="PYY30240.1"/>
    </source>
</evidence>
<dbReference type="PANTHER" id="PTHR43280">
    <property type="entry name" value="ARAC-FAMILY TRANSCRIPTIONAL REGULATOR"/>
    <property type="match status" value="1"/>
</dbReference>
<dbReference type="GO" id="GO:0043565">
    <property type="term" value="F:sequence-specific DNA binding"/>
    <property type="evidence" value="ECO:0007669"/>
    <property type="project" value="InterPro"/>
</dbReference>
<sequence>MRSISYLHKMILFGILLSTLPILLAGIAAILYSMNQTELHRMQTNKQLLLHMQTSVEHKLNTISYMLDQATRSPITLQSLSATLPGTLTTANQLQSEFQHMRSWEPLMDITLVNEAQDWLVDHAGLYLNTDFPLALPMRDLLSKTLTSGWQLIPSSVFKHNEQDFPAGCNYHIVLGRSISLMNASADSALIGGIPACSLHHSIVSESVDMDMSASELIIVNREQRILVHPDPMFIGQPVSALNMEDIESKMDMSELLSPNTSAASKEYREVRIADTEYSLTFAKTPLKGWTYILITPMNVLSQEYVEIGLYTLSVGVILLLLSLLFVWLGSKRLHVPIRNLLSQLGITDRVLSNQKLQQSFLPSQDEFEQIKTHITQLSASRSQMEYKLNQYVLQTRSQYMINMLQGKCLPGMLHQNLIELGYRDHCIQWQQMAVLTLQIDLASQMKYDHHDLDLLLFAVQNIVEESIDKDRQLLPLIVEQTVVTVIGSVKLDNLVFSKELYEITGLLHHRVSEVLNLQLNIRFSQPYTSFLEIHLAYIEAMKLLQQQTIPGANVKQNEDESNCSSLWTLPYPESLEYRLMQSIQSADEAEASVLLQQLLQRMYHMEWTKEEYQVALTRLLMHILQMMQESGIRLIQISSGHSPMINEMLALQTATDIEQWFIYRIIRPVIGIFRERQYAQHQQISEKMIAIIHQEYDTDLTLEECACRLHYNASYLSTVFSKETGYAFSEYLSQYRFKMARKWLDETELTIKDIAARLRYNNPQNFIRSFRKWEGITPGQYRERREKPLRSSMK</sequence>
<dbReference type="Pfam" id="PF12833">
    <property type="entry name" value="HTH_18"/>
    <property type="match status" value="1"/>
</dbReference>
<dbReference type="SUPFAM" id="SSF46689">
    <property type="entry name" value="Homeodomain-like"/>
    <property type="match status" value="2"/>
</dbReference>
<evidence type="ECO:0000259" key="5">
    <source>
        <dbReference type="PROSITE" id="PS01124"/>
    </source>
</evidence>
<organism evidence="6 7">
    <name type="scientific">Paenibacillus illinoisensis</name>
    <dbReference type="NCBI Taxonomy" id="59845"/>
    <lineage>
        <taxon>Bacteria</taxon>
        <taxon>Bacillati</taxon>
        <taxon>Bacillota</taxon>
        <taxon>Bacilli</taxon>
        <taxon>Bacillales</taxon>
        <taxon>Paenibacillaceae</taxon>
        <taxon>Paenibacillus</taxon>
    </lineage>
</organism>
<accession>A0A2W0CBX4</accession>
<keyword evidence="1" id="KW-0805">Transcription regulation</keyword>
<evidence type="ECO:0000256" key="3">
    <source>
        <dbReference type="ARBA" id="ARBA00023163"/>
    </source>
</evidence>
<evidence type="ECO:0000313" key="7">
    <source>
        <dbReference type="Proteomes" id="UP000247459"/>
    </source>
</evidence>
<evidence type="ECO:0000256" key="1">
    <source>
        <dbReference type="ARBA" id="ARBA00023015"/>
    </source>
</evidence>
<gene>
    <name evidence="6" type="ORF">PIL02S_01220</name>
</gene>
<dbReference type="Proteomes" id="UP000247459">
    <property type="component" value="Unassembled WGS sequence"/>
</dbReference>
<dbReference type="Gene3D" id="3.30.450.20">
    <property type="entry name" value="PAS domain"/>
    <property type="match status" value="1"/>
</dbReference>
<feature type="transmembrane region" description="Helical" evidence="4">
    <location>
        <begin position="12"/>
        <end position="34"/>
    </location>
</feature>
<dbReference type="InterPro" id="IPR009057">
    <property type="entry name" value="Homeodomain-like_sf"/>
</dbReference>
<comment type="caution">
    <text evidence="6">The sequence shown here is derived from an EMBL/GenBank/DDBJ whole genome shotgun (WGS) entry which is preliminary data.</text>
</comment>
<feature type="transmembrane region" description="Helical" evidence="4">
    <location>
        <begin position="308"/>
        <end position="329"/>
    </location>
</feature>
<dbReference type="SMART" id="SM00342">
    <property type="entry name" value="HTH_ARAC"/>
    <property type="match status" value="1"/>
</dbReference>
<dbReference type="PANTHER" id="PTHR43280:SF10">
    <property type="entry name" value="REGULATORY PROTEIN POCR"/>
    <property type="match status" value="1"/>
</dbReference>
<evidence type="ECO:0000256" key="4">
    <source>
        <dbReference type="SAM" id="Phobius"/>
    </source>
</evidence>
<dbReference type="PROSITE" id="PS01124">
    <property type="entry name" value="HTH_ARAC_FAMILY_2"/>
    <property type="match status" value="1"/>
</dbReference>
<reference evidence="6 7" key="1">
    <citation type="submission" date="2018-01" db="EMBL/GenBank/DDBJ databases">
        <title>Genome sequence of the PGP bacterium Paenibacillus illinoisensis E3.</title>
        <authorList>
            <person name="Rolli E."/>
            <person name="Marasco R."/>
            <person name="Bessem C."/>
            <person name="Michoud G."/>
            <person name="Gaiarsa S."/>
            <person name="Borin S."/>
            <person name="Daffonchio D."/>
        </authorList>
    </citation>
    <scope>NUCLEOTIDE SEQUENCE [LARGE SCALE GENOMIC DNA]</scope>
    <source>
        <strain evidence="6 7">E3</strain>
    </source>
</reference>
<proteinExistence type="predicted"/>
<dbReference type="InterPro" id="IPR018060">
    <property type="entry name" value="HTH_AraC"/>
</dbReference>
<dbReference type="EMBL" id="PRLG01000009">
    <property type="protein sequence ID" value="PYY30240.1"/>
    <property type="molecule type" value="Genomic_DNA"/>
</dbReference>
<keyword evidence="2" id="KW-0238">DNA-binding</keyword>
<dbReference type="RefSeq" id="WP_110756941.1">
    <property type="nucleotide sequence ID" value="NZ_PRLG01000009.1"/>
</dbReference>
<keyword evidence="3" id="KW-0804">Transcription</keyword>